<proteinExistence type="predicted"/>
<gene>
    <name evidence="2" type="ORF">KUCA_T00002879001</name>
</gene>
<dbReference type="HOGENOM" id="CLU_704115_0_0_1"/>
<dbReference type="GeneID" id="34520288"/>
<keyword evidence="3" id="KW-1185">Reference proteome</keyword>
<dbReference type="Proteomes" id="UP000019384">
    <property type="component" value="Unassembled WGS sequence"/>
</dbReference>
<dbReference type="RefSeq" id="XP_022458900.1">
    <property type="nucleotide sequence ID" value="XM_022603168.1"/>
</dbReference>
<reference evidence="2" key="2">
    <citation type="submission" date="2014-02" db="EMBL/GenBank/DDBJ databases">
        <title>Complete DNA sequence of /Kuraishia capsulata/ illustrates novel genomic features among budding yeasts (/Saccharomycotina/).</title>
        <authorList>
            <person name="Morales L."/>
            <person name="Noel B."/>
            <person name="Porcel B."/>
            <person name="Marcet-Houben M."/>
            <person name="Hullo M-F."/>
            <person name="Sacerdot C."/>
            <person name="Tekaia F."/>
            <person name="Leh-Louis V."/>
            <person name="Despons L."/>
            <person name="Khanna V."/>
            <person name="Aury J-M."/>
            <person name="Barbe V."/>
            <person name="Couloux A."/>
            <person name="Labadie K."/>
            <person name="Pelletier E."/>
            <person name="Souciet J-L."/>
            <person name="Boekhout T."/>
            <person name="Gabaldon T."/>
            <person name="Wincker P."/>
            <person name="Dujon B."/>
        </authorList>
    </citation>
    <scope>NUCLEOTIDE SEQUENCE</scope>
    <source>
        <strain evidence="2">CBS 1993</strain>
    </source>
</reference>
<accession>W6MK34</accession>
<protein>
    <submittedName>
        <fullName evidence="2">Uncharacterized protein</fullName>
    </submittedName>
</protein>
<reference evidence="2" key="1">
    <citation type="submission" date="2013-12" db="EMBL/GenBank/DDBJ databases">
        <authorList>
            <person name="Genoscope - CEA"/>
        </authorList>
    </citation>
    <scope>NUCLEOTIDE SEQUENCE</scope>
    <source>
        <strain evidence="2">CBS 1993</strain>
    </source>
</reference>
<evidence type="ECO:0000313" key="3">
    <source>
        <dbReference type="Proteomes" id="UP000019384"/>
    </source>
</evidence>
<feature type="coiled-coil region" evidence="1">
    <location>
        <begin position="193"/>
        <end position="266"/>
    </location>
</feature>
<keyword evidence="1" id="KW-0175">Coiled coil</keyword>
<dbReference type="EMBL" id="HG793127">
    <property type="protein sequence ID" value="CDK26904.1"/>
    <property type="molecule type" value="Genomic_DNA"/>
</dbReference>
<feature type="coiled-coil region" evidence="1">
    <location>
        <begin position="136"/>
        <end position="163"/>
    </location>
</feature>
<dbReference type="AlphaFoldDB" id="W6MK34"/>
<organism evidence="2 3">
    <name type="scientific">Kuraishia capsulata CBS 1993</name>
    <dbReference type="NCBI Taxonomy" id="1382522"/>
    <lineage>
        <taxon>Eukaryota</taxon>
        <taxon>Fungi</taxon>
        <taxon>Dikarya</taxon>
        <taxon>Ascomycota</taxon>
        <taxon>Saccharomycotina</taxon>
        <taxon>Pichiomycetes</taxon>
        <taxon>Pichiales</taxon>
        <taxon>Pichiaceae</taxon>
        <taxon>Kuraishia</taxon>
    </lineage>
</organism>
<evidence type="ECO:0000256" key="1">
    <source>
        <dbReference type="SAM" id="Coils"/>
    </source>
</evidence>
<sequence length="392" mass="45686">MTQTEVDNFTGPVNFDPKSEYDERLQLVLDTAVNGVKNIYIPHDLDPRDVEPFLETANAYQKKLAFQYLAMDSKWAFFKFLREQAPETTDFEEVERSRLQFEERRLEYEQRLTVIEHQREDAINCGKDLVQRLASVEREALENARLNEEFRGLEEEVSKLQKEASLEIVDDDTLFDIMGQVNDIPEGADLSAMAKSAEDLKRLTEKRESQIRELQGTINTSKEQILTVKTNLDSKQDLVNKLELEQQQLKKELEEKLQNREKMISNATPDNADEDDDTNRQRKARKLETTAEWYNTMYNFWTRISGVEDVIAEKDAQGMLRVEVKYAKYPDHPIIYFLNKAYKIQKVEGYSGASLSKWVASSQSHSGLDGLSYVSRRIMYEDDDDDLRMRDE</sequence>
<evidence type="ECO:0000313" key="2">
    <source>
        <dbReference type="EMBL" id="CDK26904.1"/>
    </source>
</evidence>
<name>W6MK34_9ASCO</name>